<dbReference type="InterPro" id="IPR001633">
    <property type="entry name" value="EAL_dom"/>
</dbReference>
<protein>
    <submittedName>
        <fullName evidence="3">EAL domain-containing protein</fullName>
    </submittedName>
</protein>
<evidence type="ECO:0000313" key="4">
    <source>
        <dbReference type="Proteomes" id="UP000661077"/>
    </source>
</evidence>
<dbReference type="PROSITE" id="PS50883">
    <property type="entry name" value="EAL"/>
    <property type="match status" value="1"/>
</dbReference>
<dbReference type="Pfam" id="PF00990">
    <property type="entry name" value="GGDEF"/>
    <property type="match status" value="1"/>
</dbReference>
<dbReference type="SMART" id="SM00052">
    <property type="entry name" value="EAL"/>
    <property type="match status" value="1"/>
</dbReference>
<dbReference type="InterPro" id="IPR050706">
    <property type="entry name" value="Cyclic-di-GMP_PDE-like"/>
</dbReference>
<comment type="caution">
    <text evidence="3">The sequence shown here is derived from an EMBL/GenBank/DDBJ whole genome shotgun (WGS) entry which is preliminary data.</text>
</comment>
<accession>A0ABS1X1U7</accession>
<organism evidence="3 4">
    <name type="scientific">Steroidobacter gossypii</name>
    <dbReference type="NCBI Taxonomy" id="2805490"/>
    <lineage>
        <taxon>Bacteria</taxon>
        <taxon>Pseudomonadati</taxon>
        <taxon>Pseudomonadota</taxon>
        <taxon>Gammaproteobacteria</taxon>
        <taxon>Steroidobacterales</taxon>
        <taxon>Steroidobacteraceae</taxon>
        <taxon>Steroidobacter</taxon>
    </lineage>
</organism>
<dbReference type="SMART" id="SM00267">
    <property type="entry name" value="GGDEF"/>
    <property type="match status" value="1"/>
</dbReference>
<name>A0ABS1X1U7_9GAMM</name>
<dbReference type="SUPFAM" id="SSF55073">
    <property type="entry name" value="Nucleotide cyclase"/>
    <property type="match status" value="1"/>
</dbReference>
<proteinExistence type="predicted"/>
<sequence length="571" mass="62405">MDLASSTIRQFLIEAQRRVSCHAAAFIAPSRDQFDFHCDAPDAKEIEEMLRGIGDTFMAQARLHASNDACSPLIRNKVRYENGGPLIGRFLVAPIPDASGDFSSIVILFRLMTSGGFNEEHLRQAAQLARQLAAMSSLPADPVTGLMARESMEKLVSWRLQSLGDGCESSVLYGDIDQLRLVNDLLGFEVGDRAIATVAHALAAGLANEDAVLSRISGDRFTVFLPDCTLQRAQNIAARLREAVQARPFAIGDESIPLSICFGAAVLGNGGRSFEHSLAGAEVACKAAKDRGRNRVEIYHVSDTSIIRRRDDFSIVGRLRSAFEEGRYQIMGQPIASLLTPDSVHRYEMLLRIIDEKGRLVLPAHFMSSATRYQLLPQIDRRVISDVLNHLRAAPTRPGVKPLHVSINLSGPTIADDTFLDWLQAQLDETGVGGDRLTFDLTETVAVGNMAQTQLLMSKLGARGCRFALDDFGTGLSSLTHLKDLPFSSLKIDGSFIRDIRHNERSQSLVRAVAQLASAMGMETIAEYVETPEICMRLIELQVEFGQGYAIGKPRPINGILAPAANLLHAS</sequence>
<dbReference type="Gene3D" id="3.30.70.270">
    <property type="match status" value="1"/>
</dbReference>
<feature type="domain" description="GGDEF" evidence="2">
    <location>
        <begin position="167"/>
        <end position="301"/>
    </location>
</feature>
<dbReference type="PROSITE" id="PS50887">
    <property type="entry name" value="GGDEF"/>
    <property type="match status" value="1"/>
</dbReference>
<gene>
    <name evidence="3" type="ORF">JM946_20960</name>
</gene>
<evidence type="ECO:0000259" key="2">
    <source>
        <dbReference type="PROSITE" id="PS50887"/>
    </source>
</evidence>
<reference evidence="3 4" key="1">
    <citation type="journal article" date="2021" name="Int. J. Syst. Evol. Microbiol.">
        <title>Steroidobacter gossypii sp. nov., isolated from soil of cotton cropping field.</title>
        <authorList>
            <person name="Huang R."/>
            <person name="Yang S."/>
            <person name="Zhen C."/>
            <person name="Liu W."/>
        </authorList>
    </citation>
    <scope>NUCLEOTIDE SEQUENCE [LARGE SCALE GENOMIC DNA]</scope>
    <source>
        <strain evidence="3 4">S1-65</strain>
    </source>
</reference>
<dbReference type="NCBIfam" id="TIGR00254">
    <property type="entry name" value="GGDEF"/>
    <property type="match status" value="1"/>
</dbReference>
<dbReference type="Proteomes" id="UP000661077">
    <property type="component" value="Unassembled WGS sequence"/>
</dbReference>
<dbReference type="InterPro" id="IPR043128">
    <property type="entry name" value="Rev_trsase/Diguanyl_cyclase"/>
</dbReference>
<dbReference type="RefSeq" id="WP_203169331.1">
    <property type="nucleotide sequence ID" value="NZ_JAEVLS010000005.1"/>
</dbReference>
<feature type="domain" description="EAL" evidence="1">
    <location>
        <begin position="312"/>
        <end position="568"/>
    </location>
</feature>
<dbReference type="SUPFAM" id="SSF141868">
    <property type="entry name" value="EAL domain-like"/>
    <property type="match status" value="1"/>
</dbReference>
<dbReference type="InterPro" id="IPR035919">
    <property type="entry name" value="EAL_sf"/>
</dbReference>
<dbReference type="Pfam" id="PF00563">
    <property type="entry name" value="EAL"/>
    <property type="match status" value="1"/>
</dbReference>
<dbReference type="PANTHER" id="PTHR33121">
    <property type="entry name" value="CYCLIC DI-GMP PHOSPHODIESTERASE PDEF"/>
    <property type="match status" value="1"/>
</dbReference>
<dbReference type="PANTHER" id="PTHR33121:SF23">
    <property type="entry name" value="CYCLIC DI-GMP PHOSPHODIESTERASE PDEB"/>
    <property type="match status" value="1"/>
</dbReference>
<dbReference type="CDD" id="cd01949">
    <property type="entry name" value="GGDEF"/>
    <property type="match status" value="1"/>
</dbReference>
<dbReference type="CDD" id="cd01948">
    <property type="entry name" value="EAL"/>
    <property type="match status" value="1"/>
</dbReference>
<dbReference type="Gene3D" id="3.20.20.450">
    <property type="entry name" value="EAL domain"/>
    <property type="match status" value="1"/>
</dbReference>
<dbReference type="InterPro" id="IPR029787">
    <property type="entry name" value="Nucleotide_cyclase"/>
</dbReference>
<evidence type="ECO:0000259" key="1">
    <source>
        <dbReference type="PROSITE" id="PS50883"/>
    </source>
</evidence>
<evidence type="ECO:0000313" key="3">
    <source>
        <dbReference type="EMBL" id="MBM0107214.1"/>
    </source>
</evidence>
<dbReference type="InterPro" id="IPR000160">
    <property type="entry name" value="GGDEF_dom"/>
</dbReference>
<keyword evidence="4" id="KW-1185">Reference proteome</keyword>
<dbReference type="EMBL" id="JAEVLS010000005">
    <property type="protein sequence ID" value="MBM0107214.1"/>
    <property type="molecule type" value="Genomic_DNA"/>
</dbReference>